<feature type="compositionally biased region" description="Polar residues" evidence="2">
    <location>
        <begin position="514"/>
        <end position="531"/>
    </location>
</feature>
<feature type="region of interest" description="Disordered" evidence="2">
    <location>
        <begin position="498"/>
        <end position="545"/>
    </location>
</feature>
<dbReference type="Proteomes" id="UP000237105">
    <property type="component" value="Unassembled WGS sequence"/>
</dbReference>
<feature type="compositionally biased region" description="Basic and acidic residues" evidence="2">
    <location>
        <begin position="313"/>
        <end position="324"/>
    </location>
</feature>
<evidence type="ECO:0000256" key="1">
    <source>
        <dbReference type="PROSITE-ProRule" id="PRU00176"/>
    </source>
</evidence>
<protein>
    <submittedName>
        <fullName evidence="4">Splicing factor-like protein</fullName>
    </submittedName>
</protein>
<dbReference type="InterPro" id="IPR000504">
    <property type="entry name" value="RRM_dom"/>
</dbReference>
<dbReference type="GO" id="GO:0003723">
    <property type="term" value="F:RNA binding"/>
    <property type="evidence" value="ECO:0007669"/>
    <property type="project" value="UniProtKB-UniRule"/>
</dbReference>
<comment type="caution">
    <text evidence="4">The sequence shown here is derived from an EMBL/GenBank/DDBJ whole genome shotgun (WGS) entry which is preliminary data.</text>
</comment>
<organism evidence="4 5">
    <name type="scientific">Parasponia andersonii</name>
    <name type="common">Sponia andersonii</name>
    <dbReference type="NCBI Taxonomy" id="3476"/>
    <lineage>
        <taxon>Eukaryota</taxon>
        <taxon>Viridiplantae</taxon>
        <taxon>Streptophyta</taxon>
        <taxon>Embryophyta</taxon>
        <taxon>Tracheophyta</taxon>
        <taxon>Spermatophyta</taxon>
        <taxon>Magnoliopsida</taxon>
        <taxon>eudicotyledons</taxon>
        <taxon>Gunneridae</taxon>
        <taxon>Pentapetalae</taxon>
        <taxon>rosids</taxon>
        <taxon>fabids</taxon>
        <taxon>Rosales</taxon>
        <taxon>Cannabaceae</taxon>
        <taxon>Parasponia</taxon>
    </lineage>
</organism>
<feature type="compositionally biased region" description="Basic and acidic residues" evidence="2">
    <location>
        <begin position="291"/>
        <end position="303"/>
    </location>
</feature>
<dbReference type="Gene3D" id="3.30.70.330">
    <property type="match status" value="1"/>
</dbReference>
<dbReference type="PANTHER" id="PTHR23099:SF0">
    <property type="entry name" value="GERM CELL NUCLEAR ACIDIC PROTEIN"/>
    <property type="match status" value="1"/>
</dbReference>
<feature type="region of interest" description="Disordered" evidence="2">
    <location>
        <begin position="278"/>
        <end position="349"/>
    </location>
</feature>
<evidence type="ECO:0000313" key="4">
    <source>
        <dbReference type="EMBL" id="PON55411.1"/>
    </source>
</evidence>
<feature type="domain" description="RRM" evidence="3">
    <location>
        <begin position="12"/>
        <end position="89"/>
    </location>
</feature>
<dbReference type="EMBL" id="JXTB01000184">
    <property type="protein sequence ID" value="PON55411.1"/>
    <property type="molecule type" value="Genomic_DNA"/>
</dbReference>
<reference evidence="5" key="1">
    <citation type="submission" date="2016-06" db="EMBL/GenBank/DDBJ databases">
        <title>Parallel loss of symbiosis genes in relatives of nitrogen-fixing non-legume Parasponia.</title>
        <authorList>
            <person name="Van Velzen R."/>
            <person name="Holmer R."/>
            <person name="Bu F."/>
            <person name="Rutten L."/>
            <person name="Van Zeijl A."/>
            <person name="Liu W."/>
            <person name="Santuari L."/>
            <person name="Cao Q."/>
            <person name="Sharma T."/>
            <person name="Shen D."/>
            <person name="Roswanjaya Y."/>
            <person name="Wardhani T."/>
            <person name="Kalhor M.S."/>
            <person name="Jansen J."/>
            <person name="Van den Hoogen J."/>
            <person name="Gungor B."/>
            <person name="Hartog M."/>
            <person name="Hontelez J."/>
            <person name="Verver J."/>
            <person name="Yang W.-C."/>
            <person name="Schijlen E."/>
            <person name="Repin R."/>
            <person name="Schilthuizen M."/>
            <person name="Schranz E."/>
            <person name="Heidstra R."/>
            <person name="Miyata K."/>
            <person name="Fedorova E."/>
            <person name="Kohlen W."/>
            <person name="Bisseling T."/>
            <person name="Smit S."/>
            <person name="Geurts R."/>
        </authorList>
    </citation>
    <scope>NUCLEOTIDE SEQUENCE [LARGE SCALE GENOMIC DNA]</scope>
    <source>
        <strain evidence="5">cv. WU1-14</strain>
    </source>
</reference>
<dbReference type="InterPro" id="IPR012677">
    <property type="entry name" value="Nucleotide-bd_a/b_plait_sf"/>
</dbReference>
<proteinExistence type="predicted"/>
<feature type="region of interest" description="Disordered" evidence="2">
    <location>
        <begin position="367"/>
        <end position="405"/>
    </location>
</feature>
<feature type="compositionally biased region" description="Low complexity" evidence="2">
    <location>
        <begin position="120"/>
        <end position="135"/>
    </location>
</feature>
<feature type="compositionally biased region" description="Low complexity" evidence="2">
    <location>
        <begin position="102"/>
        <end position="111"/>
    </location>
</feature>
<dbReference type="AlphaFoldDB" id="A0A2P5C324"/>
<evidence type="ECO:0000259" key="3">
    <source>
        <dbReference type="PROSITE" id="PS50102"/>
    </source>
</evidence>
<dbReference type="PANTHER" id="PTHR23099">
    <property type="entry name" value="TRANSCRIPTIONAL REGULATOR"/>
    <property type="match status" value="1"/>
</dbReference>
<dbReference type="GO" id="GO:0005634">
    <property type="term" value="C:nucleus"/>
    <property type="evidence" value="ECO:0007669"/>
    <property type="project" value="TreeGrafter"/>
</dbReference>
<keyword evidence="5" id="KW-1185">Reference proteome</keyword>
<dbReference type="InterPro" id="IPR035979">
    <property type="entry name" value="RBD_domain_sf"/>
</dbReference>
<gene>
    <name evidence="4" type="ORF">PanWU01x14_189050</name>
</gene>
<dbReference type="SMART" id="SM00360">
    <property type="entry name" value="RRM"/>
    <property type="match status" value="1"/>
</dbReference>
<feature type="compositionally biased region" description="Basic and acidic residues" evidence="2">
    <location>
        <begin position="498"/>
        <end position="513"/>
    </location>
</feature>
<accession>A0A2P5C324</accession>
<name>A0A2P5C324_PARAD</name>
<dbReference type="SUPFAM" id="SSF54928">
    <property type="entry name" value="RNA-binding domain, RBD"/>
    <property type="match status" value="1"/>
</dbReference>
<feature type="compositionally biased region" description="Acidic residues" evidence="2">
    <location>
        <begin position="390"/>
        <end position="405"/>
    </location>
</feature>
<sequence>MEEEKEREREKVRIYVGGVGEGVREEELRRVFELAGGTVEAVDLIRTKGRSFAYVDFLPNSHKSLSNLFAKYNGCVWKGAKLRLEKAKQHYLLRLTREEWSESQSQSQSQQPEEEEAKAKANANSHSSSSSSDNNNNIRIFFPRLRKVKSLPFSGSGKHKYSFQRADLPSRLLPNYFCDCEQHSGPSSSSSSSFTRKEKQVCHVQVLMESQGGGGGGGDDGINQEELNIMNKVMNTLFQNQTDAPQFDDNDNANEQDEDEDDVILIVVVVAKATPTHTHNTASLRRHQLSKHQDVSKLKRGNDFESAISENEDILRTNSDKSGKPVEVQSWEPKPGKHKASDHVSWSQKSSWKKLVADKGINSFSIAGKLPDNASTEEGHPISETSNVADPDEENENLERDDELEEDTLCKRRTEELVEEAQPADQNVVSTQTGRGAYWRHKSSWTQLISENYSFSISQNFTGITSNQQVPTKPKDAGVVNSANGKLTKMVNSAKEDCPSVSEVRKEGEESRSTLEANQHSILGNNESSSPMLEEKCGVAAKQTSPVKVEISNTCTFMRSATSLKEWAKTKAALSGSLKRKGTPK</sequence>
<dbReference type="OrthoDB" id="21643at2759"/>
<dbReference type="PROSITE" id="PS50102">
    <property type="entry name" value="RRM"/>
    <property type="match status" value="1"/>
</dbReference>
<dbReference type="Pfam" id="PF00076">
    <property type="entry name" value="RRM_1"/>
    <property type="match status" value="1"/>
</dbReference>
<evidence type="ECO:0000256" key="2">
    <source>
        <dbReference type="SAM" id="MobiDB-lite"/>
    </source>
</evidence>
<feature type="region of interest" description="Disordered" evidence="2">
    <location>
        <begin position="102"/>
        <end position="135"/>
    </location>
</feature>
<evidence type="ECO:0000313" key="5">
    <source>
        <dbReference type="Proteomes" id="UP000237105"/>
    </source>
</evidence>
<dbReference type="STRING" id="3476.A0A2P5C324"/>
<keyword evidence="1" id="KW-0694">RNA-binding</keyword>